<dbReference type="AlphaFoldDB" id="A0A7L4PAU4"/>
<accession>A0A7L4PAU4</accession>
<organism evidence="1 2">
    <name type="scientific">Pyrobaculum arsenaticum</name>
    <dbReference type="NCBI Taxonomy" id="121277"/>
    <lineage>
        <taxon>Archaea</taxon>
        <taxon>Thermoproteota</taxon>
        <taxon>Thermoprotei</taxon>
        <taxon>Thermoproteales</taxon>
        <taxon>Thermoproteaceae</taxon>
        <taxon>Pyrobaculum</taxon>
    </lineage>
</organism>
<comment type="caution">
    <text evidence="1">The sequence shown here is derived from an EMBL/GenBank/DDBJ whole genome shotgun (WGS) entry which is preliminary data.</text>
</comment>
<dbReference type="GeneID" id="44139592"/>
<evidence type="ECO:0000313" key="2">
    <source>
        <dbReference type="Proteomes" id="UP000554766"/>
    </source>
</evidence>
<dbReference type="RefSeq" id="WP_164905943.1">
    <property type="nucleotide sequence ID" value="NZ_JAAVJF010000002.1"/>
</dbReference>
<proteinExistence type="predicted"/>
<keyword evidence="2" id="KW-1185">Reference proteome</keyword>
<dbReference type="Proteomes" id="UP000554766">
    <property type="component" value="Unassembled WGS sequence"/>
</dbReference>
<sequence length="54" mass="6345">MKREWAEYLFPLRFIPSMSHMTSLDRKTLYKGGTVVRTPPLGYVLRLHAGLPRR</sequence>
<dbReference type="EMBL" id="JAAVJF010000002">
    <property type="protein sequence ID" value="NYR15260.1"/>
    <property type="molecule type" value="Genomic_DNA"/>
</dbReference>
<name>A0A7L4PAU4_9CREN</name>
<gene>
    <name evidence="1" type="ORF">HC235_04710</name>
</gene>
<evidence type="ECO:0000313" key="1">
    <source>
        <dbReference type="EMBL" id="NYR15260.1"/>
    </source>
</evidence>
<reference evidence="1 2" key="1">
    <citation type="journal article" date="2020" name="Nat. Commun.">
        <title>The structures of two archaeal type IV pili illuminate evolutionary relationships.</title>
        <authorList>
            <person name="Wang F."/>
            <person name="Baquero D.P."/>
            <person name="Su Z."/>
            <person name="Beltran L.C."/>
            <person name="Prangishvili D."/>
            <person name="Krupovic M."/>
            <person name="Egelman E.H."/>
        </authorList>
    </citation>
    <scope>NUCLEOTIDE SEQUENCE [LARGE SCALE GENOMIC DNA]</scope>
    <source>
        <strain evidence="1 2">2GA</strain>
    </source>
</reference>
<protein>
    <submittedName>
        <fullName evidence="1">Uncharacterized protein</fullName>
    </submittedName>
</protein>